<gene>
    <name evidence="1" type="ORF">J4050_11195</name>
</gene>
<evidence type="ECO:0000313" key="2">
    <source>
        <dbReference type="Proteomes" id="UP000676776"/>
    </source>
</evidence>
<accession>A0ABS3T3J2</accession>
<dbReference type="NCBIfam" id="NF007144">
    <property type="entry name" value="PRK09585.2-3"/>
    <property type="match status" value="1"/>
</dbReference>
<protein>
    <submittedName>
        <fullName evidence="1">Anhydro-N-acetylmuramic acid kinase</fullName>
        <ecNumber evidence="1">2.7.1.170</ecNumber>
    </submittedName>
</protein>
<organism evidence="1 2">
    <name type="scientific">Winogradskyella pelagia</name>
    <dbReference type="NCBI Taxonomy" id="2819984"/>
    <lineage>
        <taxon>Bacteria</taxon>
        <taxon>Pseudomonadati</taxon>
        <taxon>Bacteroidota</taxon>
        <taxon>Flavobacteriia</taxon>
        <taxon>Flavobacteriales</taxon>
        <taxon>Flavobacteriaceae</taxon>
        <taxon>Winogradskyella</taxon>
    </lineage>
</organism>
<dbReference type="PANTHER" id="PTHR30605:SF0">
    <property type="entry name" value="ANHYDRO-N-ACETYLMURAMIC ACID KINASE"/>
    <property type="match status" value="1"/>
</dbReference>
<reference evidence="1 2" key="1">
    <citation type="submission" date="2021-03" db="EMBL/GenBank/DDBJ databases">
        <title>Winogradskyella sp. nov., isolated from costal sediment.</title>
        <authorList>
            <person name="Gao C."/>
        </authorList>
    </citation>
    <scope>NUCLEOTIDE SEQUENCE [LARGE SCALE GENOMIC DNA]</scope>
    <source>
        <strain evidence="1 2">DF17</strain>
    </source>
</reference>
<dbReference type="GO" id="GO:0016301">
    <property type="term" value="F:kinase activity"/>
    <property type="evidence" value="ECO:0007669"/>
    <property type="project" value="UniProtKB-KW"/>
</dbReference>
<keyword evidence="2" id="KW-1185">Reference proteome</keyword>
<dbReference type="Gene3D" id="3.30.420.40">
    <property type="match status" value="2"/>
</dbReference>
<proteinExistence type="predicted"/>
<keyword evidence="1" id="KW-0808">Transferase</keyword>
<comment type="caution">
    <text evidence="1">The sequence shown here is derived from an EMBL/GenBank/DDBJ whole genome shotgun (WGS) entry which is preliminary data.</text>
</comment>
<dbReference type="RefSeq" id="WP_208154670.1">
    <property type="nucleotide sequence ID" value="NZ_JAGEVF010000008.1"/>
</dbReference>
<dbReference type="Pfam" id="PF03702">
    <property type="entry name" value="AnmK"/>
    <property type="match status" value="1"/>
</dbReference>
<evidence type="ECO:0000313" key="1">
    <source>
        <dbReference type="EMBL" id="MBO3117316.1"/>
    </source>
</evidence>
<keyword evidence="1" id="KW-0418">Kinase</keyword>
<dbReference type="SUPFAM" id="SSF53067">
    <property type="entry name" value="Actin-like ATPase domain"/>
    <property type="match status" value="1"/>
</dbReference>
<dbReference type="PANTHER" id="PTHR30605">
    <property type="entry name" value="ANHYDRO-N-ACETYLMURAMIC ACID KINASE"/>
    <property type="match status" value="1"/>
</dbReference>
<sequence length="359" mass="40360">MTKTSFNVIGVMSGTSLDGIDLAFCTFNKSEKWEFKIHCAETVSYDGRWLKLLRNALNLNTDELQLLDLEYSQFLGKIVDAFILKNKISNIDFVASHGHTVLHRPDLGYTYQIGNRQELADQCKIKVICDFRVEDVELGGQGAPLVPIGDKLLFDTYDYCVNLGGFANVSYDMLGERLAFDICPANLVLNHFMSVFNLDFDNRGQLAASGCVDENLLEELNAISYYSVLPPKSLGLEWVQDVFFPVIKGYDISTKDVLRTLVEHIAYQISRVIKEENTKTLVTGGGAFNDFLISRIEARSKSKVILPQPKLIEFKEALIFAFLAVLRERNEVNCLKSVTGATRNHSSGKVFQPNFKINN</sequence>
<dbReference type="EC" id="2.7.1.170" evidence="1"/>
<name>A0ABS3T3J2_9FLAO</name>
<dbReference type="EMBL" id="JAGEVF010000008">
    <property type="protein sequence ID" value="MBO3117316.1"/>
    <property type="molecule type" value="Genomic_DNA"/>
</dbReference>
<dbReference type="InterPro" id="IPR005338">
    <property type="entry name" value="Anhydro_N_Ac-Mur_kinase"/>
</dbReference>
<dbReference type="Proteomes" id="UP000676776">
    <property type="component" value="Unassembled WGS sequence"/>
</dbReference>
<dbReference type="InterPro" id="IPR043129">
    <property type="entry name" value="ATPase_NBD"/>
</dbReference>